<dbReference type="EMBL" id="QXUF01000161">
    <property type="protein sequence ID" value="RIM96629.1"/>
    <property type="molecule type" value="Genomic_DNA"/>
</dbReference>
<dbReference type="AlphaFoldDB" id="A0A418IC03"/>
<accession>A0A418IC03</accession>
<comment type="caution">
    <text evidence="1">The sequence shown here is derived from an EMBL/GenBank/DDBJ whole genome shotgun (WGS) entry which is preliminary data.</text>
</comment>
<evidence type="ECO:0000313" key="2">
    <source>
        <dbReference type="Proteomes" id="UP000286317"/>
    </source>
</evidence>
<evidence type="ECO:0000313" key="1">
    <source>
        <dbReference type="EMBL" id="RIM96629.1"/>
    </source>
</evidence>
<name>A0A418IC03_9STAP</name>
<proteinExistence type="predicted"/>
<feature type="non-terminal residue" evidence="1">
    <location>
        <position position="1"/>
    </location>
</feature>
<sequence length="82" mass="9804">AINKKRQNIKSQDTKTHKINISVEKKFKIFKVIIISVWHEENLISVYTIQSYLYKLKVRQDENVKNTKVHENINMYLRGEVS</sequence>
<keyword evidence="2" id="KW-1185">Reference proteome</keyword>
<organism evidence="1 2">
    <name type="scientific">Staphylococcus shinii</name>
    <dbReference type="NCBI Taxonomy" id="2912228"/>
    <lineage>
        <taxon>Bacteria</taxon>
        <taxon>Bacillati</taxon>
        <taxon>Bacillota</taxon>
        <taxon>Bacilli</taxon>
        <taxon>Bacillales</taxon>
        <taxon>Staphylococcaceae</taxon>
        <taxon>Staphylococcus</taxon>
    </lineage>
</organism>
<protein>
    <submittedName>
        <fullName evidence="1">Uncharacterized protein</fullName>
    </submittedName>
</protein>
<reference evidence="1 2" key="1">
    <citation type="journal article" date="2016" name="Front. Microbiol.">
        <title>Comprehensive Phylogenetic Analysis of Bovine Non-aureus Staphylococci Species Based on Whole-Genome Sequencing.</title>
        <authorList>
            <person name="Naushad S."/>
            <person name="Barkema H.W."/>
            <person name="Luby C."/>
            <person name="Condas L.A."/>
            <person name="Nobrega D.B."/>
            <person name="Carson D.A."/>
            <person name="De Buck J."/>
        </authorList>
    </citation>
    <scope>NUCLEOTIDE SEQUENCE [LARGE SCALE GENOMIC DNA]</scope>
    <source>
        <strain evidence="1 2">SNUC 4554</strain>
    </source>
</reference>
<dbReference type="RefSeq" id="WP_220454378.1">
    <property type="nucleotide sequence ID" value="NZ_QXUF01000161.1"/>
</dbReference>
<gene>
    <name evidence="1" type="ORF">BU112_13760</name>
</gene>
<dbReference type="Proteomes" id="UP000286317">
    <property type="component" value="Unassembled WGS sequence"/>
</dbReference>